<dbReference type="AlphaFoldDB" id="A0A0K1S5G7"/>
<keyword evidence="2" id="KW-1185">Reference proteome</keyword>
<dbReference type="KEGG" id="mpk:VL20_4485"/>
<sequence length="152" mass="17429">MVLYRCQETYIITVKNEDGSFLWNFNNFPCDFVGDRRGEADMGAIPFEFKPYNIPLVVANARLFSVFGFDDPSWLGSPLDIRLCFAADNGMQSITLIPNKTAGFDVIEDSERCNILRHVYDSRSYFEILLGSTQENADTDTIWLHTMNVYQD</sequence>
<reference evidence="1 2" key="1">
    <citation type="journal article" date="2016" name="Stand. Genomic Sci.">
        <title>Complete genome sequence and genomic characterization of Microcystis panniformis FACHB 1757 by third-generation sequencing.</title>
        <authorList>
            <person name="Zhang J.Y."/>
            <person name="Guan R."/>
            <person name="Zhang H.J."/>
            <person name="Li H."/>
            <person name="Xiao P."/>
            <person name="Yu G.L."/>
            <person name="Du L."/>
            <person name="Cao D.M."/>
            <person name="Zhu B.C."/>
            <person name="Li R.H."/>
            <person name="Lu Z.H."/>
        </authorList>
    </citation>
    <scope>NUCLEOTIDE SEQUENCE [LARGE SCALE GENOMIC DNA]</scope>
    <source>
        <strain evidence="1 2">FACHB-1757</strain>
    </source>
</reference>
<dbReference type="Proteomes" id="UP000068167">
    <property type="component" value="Chromosome"/>
</dbReference>
<dbReference type="EMBL" id="CP011339">
    <property type="protein sequence ID" value="AKV69392.1"/>
    <property type="molecule type" value="Genomic_DNA"/>
</dbReference>
<proteinExistence type="predicted"/>
<name>A0A0K1S5G7_9CHRO</name>
<evidence type="ECO:0000313" key="2">
    <source>
        <dbReference type="Proteomes" id="UP000068167"/>
    </source>
</evidence>
<accession>A0A0K1S5G7</accession>
<organism evidence="1 2">
    <name type="scientific">Microcystis panniformis FACHB-1757</name>
    <dbReference type="NCBI Taxonomy" id="1638788"/>
    <lineage>
        <taxon>Bacteria</taxon>
        <taxon>Bacillati</taxon>
        <taxon>Cyanobacteriota</taxon>
        <taxon>Cyanophyceae</taxon>
        <taxon>Oscillatoriophycideae</taxon>
        <taxon>Chroococcales</taxon>
        <taxon>Microcystaceae</taxon>
        <taxon>Microcystis</taxon>
    </lineage>
</organism>
<gene>
    <name evidence="1" type="ORF">VL20_4485</name>
</gene>
<dbReference type="PATRIC" id="fig|1638788.3.peg.4520"/>
<evidence type="ECO:0000313" key="1">
    <source>
        <dbReference type="EMBL" id="AKV69392.1"/>
    </source>
</evidence>
<dbReference type="RefSeq" id="WP_052277383.1">
    <property type="nucleotide sequence ID" value="NZ_CP011339.1"/>
</dbReference>
<protein>
    <submittedName>
        <fullName evidence="1">Uncharacterized protein</fullName>
    </submittedName>
</protein>